<keyword evidence="1" id="KW-0732">Signal</keyword>
<organism evidence="2 3">
    <name type="scientific">Chitinimonas arctica</name>
    <dbReference type="NCBI Taxonomy" id="2594795"/>
    <lineage>
        <taxon>Bacteria</taxon>
        <taxon>Pseudomonadati</taxon>
        <taxon>Pseudomonadota</taxon>
        <taxon>Betaproteobacteria</taxon>
        <taxon>Neisseriales</taxon>
        <taxon>Chitinibacteraceae</taxon>
        <taxon>Chitinimonas</taxon>
    </lineage>
</organism>
<dbReference type="AlphaFoldDB" id="A0A516SD45"/>
<dbReference type="EMBL" id="CP041730">
    <property type="protein sequence ID" value="QDQ26082.1"/>
    <property type="molecule type" value="Genomic_DNA"/>
</dbReference>
<feature type="signal peptide" evidence="1">
    <location>
        <begin position="1"/>
        <end position="19"/>
    </location>
</feature>
<dbReference type="OrthoDB" id="9132274at2"/>
<name>A0A516SD45_9NEIS</name>
<dbReference type="KEGG" id="cari:FNU76_06800"/>
<dbReference type="Gene3D" id="3.40.190.10">
    <property type="entry name" value="Periplasmic binding protein-like II"/>
    <property type="match status" value="2"/>
</dbReference>
<sequence length="258" mass="29906">MRSTLPLLLYGLISLSGKAAESLSICYDDWPPYASYTEERGHYGLTVDLLREIFVSMNRTVRFQSATQSRCLAAARAGRINLMLFGDQQTMPGWGATNVPTEFWLIGAWVHADSPLRHFDKPSQFRGQRVGMVRDYIYPEPLGSYHDWQEIYSGDAIDSLRQLAAKRVDVYFDDVFWTRKKVRSKKFRLHMLQPLVAAEAQRHIFRPELAETMAEFEREVQLRIKRGEMDLRYRSVIGISYDAVRRGDYSKAIDHDQD</sequence>
<dbReference type="Proteomes" id="UP000317550">
    <property type="component" value="Chromosome"/>
</dbReference>
<feature type="chain" id="PRO_5028199145" description="Amino acid ABC transporter substrate-binding protein" evidence="1">
    <location>
        <begin position="20"/>
        <end position="258"/>
    </location>
</feature>
<accession>A0A516SD45</accession>
<protein>
    <recommendedName>
        <fullName evidence="4">Amino acid ABC transporter substrate-binding protein</fullName>
    </recommendedName>
</protein>
<gene>
    <name evidence="2" type="ORF">FNU76_06800</name>
</gene>
<evidence type="ECO:0000256" key="1">
    <source>
        <dbReference type="SAM" id="SignalP"/>
    </source>
</evidence>
<evidence type="ECO:0000313" key="3">
    <source>
        <dbReference type="Proteomes" id="UP000317550"/>
    </source>
</evidence>
<reference evidence="3" key="1">
    <citation type="submission" date="2019-07" db="EMBL/GenBank/DDBJ databases">
        <title>Chitinimonas sp. nov., isolated from Ny-Alesund, arctica soil.</title>
        <authorList>
            <person name="Xu Q."/>
            <person name="Peng F."/>
        </authorList>
    </citation>
    <scope>NUCLEOTIDE SEQUENCE [LARGE SCALE GENOMIC DNA]</scope>
    <source>
        <strain evidence="3">R3-44</strain>
    </source>
</reference>
<dbReference type="RefSeq" id="WP_144277481.1">
    <property type="nucleotide sequence ID" value="NZ_CP041730.1"/>
</dbReference>
<evidence type="ECO:0008006" key="4">
    <source>
        <dbReference type="Google" id="ProtNLM"/>
    </source>
</evidence>
<evidence type="ECO:0000313" key="2">
    <source>
        <dbReference type="EMBL" id="QDQ26082.1"/>
    </source>
</evidence>
<proteinExistence type="predicted"/>
<dbReference type="SUPFAM" id="SSF53850">
    <property type="entry name" value="Periplasmic binding protein-like II"/>
    <property type="match status" value="1"/>
</dbReference>
<keyword evidence="3" id="KW-1185">Reference proteome</keyword>